<evidence type="ECO:0000256" key="1">
    <source>
        <dbReference type="PROSITE-ProRule" id="PRU00278"/>
    </source>
</evidence>
<evidence type="ECO:0000313" key="3">
    <source>
        <dbReference type="EMBL" id="TEW77006.1"/>
    </source>
</evidence>
<gene>
    <name evidence="3" type="ORF">E2488_03920</name>
</gene>
<dbReference type="InterPro" id="IPR000297">
    <property type="entry name" value="PPIase_PpiC"/>
</dbReference>
<dbReference type="PROSITE" id="PS01096">
    <property type="entry name" value="PPIC_PPIASE_1"/>
    <property type="match status" value="1"/>
</dbReference>
<sequence length="535" mass="62232">MKLNYFFIITILVCLNGVSQNKQTVLFSIDNTPFYAQEFLENYNKNASLVSDSINSLEHYLKLFINYKLKVKEAKDLKLDTFPSYINELQEYKNRLIQPYLKDENITKKLVLEAYERLQKEINASHILLILKPDATPKDTLAAYSRLIEARKLIENGTLFSDVAKQFSEDPSVQQNGGNLGFFTAFQMVYPFESAAYSTSVNSVSKPFRTQFGYHILQVHEIRPAHGEVEVAHIMIQNNDSNTTTSKIDSIYKLLLNNKGLFSELAAKFSEDKATTSKGGRLNKFSYGQMVESFSKVAFDLKNVEDISMPFQTEYGWHIVKLLKKYPLENFDVIKASLTQKVERDNRSNLIGQAVINNLLKSYKIAVNNEIFNEFKTKDWRTLTKLKTPLLSINDKEIKQFEFIKYLESGKFQDVSKAFSKFKEQEVLNYYKETIEFSNKEFAATYNEFKEGLLLFDMLEQKVWEKSKDSVALLNYFNTFKSTKYKEKELETIKGTVISDYQNYLENLWIEALHKKYKVKINKSEKTRLIKLNIK</sequence>
<feature type="domain" description="PpiC" evidence="2">
    <location>
        <begin position="119"/>
        <end position="221"/>
    </location>
</feature>
<dbReference type="PANTHER" id="PTHR47245:SF2">
    <property type="entry name" value="PEPTIDYL-PROLYL CIS-TRANS ISOMERASE HP_0175-RELATED"/>
    <property type="match status" value="1"/>
</dbReference>
<dbReference type="GO" id="GO:0003755">
    <property type="term" value="F:peptidyl-prolyl cis-trans isomerase activity"/>
    <property type="evidence" value="ECO:0007669"/>
    <property type="project" value="UniProtKB-KW"/>
</dbReference>
<dbReference type="RefSeq" id="WP_134247014.1">
    <property type="nucleotide sequence ID" value="NZ_SNQI01000001.1"/>
</dbReference>
<dbReference type="Proteomes" id="UP000298517">
    <property type="component" value="Unassembled WGS sequence"/>
</dbReference>
<reference evidence="3 4" key="1">
    <citation type="journal article" date="2011" name="J. Microbiol.">
        <title>Gramella jeungdoensis sp. nov., isolated from a solar saltern in Korea.</title>
        <authorList>
            <person name="Joung Y."/>
            <person name="Kim H."/>
            <person name="Jang T."/>
            <person name="Ahn T.S."/>
            <person name="Joh K."/>
        </authorList>
    </citation>
    <scope>NUCLEOTIDE SEQUENCE [LARGE SCALE GENOMIC DNA]</scope>
    <source>
        <strain evidence="3 4">KCTC 23123</strain>
    </source>
</reference>
<dbReference type="EMBL" id="SNQI01000001">
    <property type="protein sequence ID" value="TEW77006.1"/>
    <property type="molecule type" value="Genomic_DNA"/>
</dbReference>
<dbReference type="Pfam" id="PF00639">
    <property type="entry name" value="Rotamase"/>
    <property type="match status" value="1"/>
</dbReference>
<dbReference type="InterPro" id="IPR050245">
    <property type="entry name" value="PrsA_foldase"/>
</dbReference>
<evidence type="ECO:0000313" key="4">
    <source>
        <dbReference type="Proteomes" id="UP000298517"/>
    </source>
</evidence>
<evidence type="ECO:0000259" key="2">
    <source>
        <dbReference type="PROSITE" id="PS50198"/>
    </source>
</evidence>
<dbReference type="OrthoDB" id="14196at2"/>
<dbReference type="Gene3D" id="3.10.50.40">
    <property type="match status" value="2"/>
</dbReference>
<dbReference type="InterPro" id="IPR023058">
    <property type="entry name" value="PPIase_PpiC_CS"/>
</dbReference>
<keyword evidence="4" id="KW-1185">Reference proteome</keyword>
<dbReference type="AlphaFoldDB" id="A0A4Y8AWT9"/>
<dbReference type="SUPFAM" id="SSF54534">
    <property type="entry name" value="FKBP-like"/>
    <property type="match status" value="2"/>
</dbReference>
<dbReference type="InterPro" id="IPR046357">
    <property type="entry name" value="PPIase_dom_sf"/>
</dbReference>
<feature type="domain" description="PpiC" evidence="2">
    <location>
        <begin position="226"/>
        <end position="324"/>
    </location>
</feature>
<accession>A0A4Y8AWT9</accession>
<keyword evidence="1 3" id="KW-0413">Isomerase</keyword>
<dbReference type="PANTHER" id="PTHR47245">
    <property type="entry name" value="PEPTIDYLPROLYL ISOMERASE"/>
    <property type="match status" value="1"/>
</dbReference>
<comment type="caution">
    <text evidence="3">The sequence shown here is derived from an EMBL/GenBank/DDBJ whole genome shotgun (WGS) entry which is preliminary data.</text>
</comment>
<protein>
    <submittedName>
        <fullName evidence="3">Peptidylprolyl isomerase</fullName>
    </submittedName>
</protein>
<name>A0A4Y8AWT9_9FLAO</name>
<proteinExistence type="predicted"/>
<keyword evidence="1" id="KW-0697">Rotamase</keyword>
<organism evidence="3 4">
    <name type="scientific">Gramella jeungdoensis</name>
    <dbReference type="NCBI Taxonomy" id="708091"/>
    <lineage>
        <taxon>Bacteria</taxon>
        <taxon>Pseudomonadati</taxon>
        <taxon>Bacteroidota</taxon>
        <taxon>Flavobacteriia</taxon>
        <taxon>Flavobacteriales</taxon>
        <taxon>Flavobacteriaceae</taxon>
        <taxon>Christiangramia</taxon>
    </lineage>
</organism>
<dbReference type="PROSITE" id="PS50198">
    <property type="entry name" value="PPIC_PPIASE_2"/>
    <property type="match status" value="2"/>
</dbReference>
<dbReference type="Pfam" id="PF13616">
    <property type="entry name" value="Rotamase_3"/>
    <property type="match status" value="1"/>
</dbReference>